<protein>
    <submittedName>
        <fullName evidence="2">Uncharacterized protein</fullName>
    </submittedName>
</protein>
<accession>A0A1V6T7M6</accession>
<sequence>MGQPSELHDIESRLERRRSSSWRDWIFVLSWSILGYLALITTVVGYFDPSLLPVDPTGLLFSKNASPFYAFSRGSGHFHKPSGLKIVALVPFNNHEHTSILDCYLQKNLAHNHGFLDQVVFIPQTNDHTSLNWLNSLVEETSEYAISPAGRDMEWKFNQENVLYIRIDGDVVFMEDHTIPTMVKTKLDNPDTLMVSANVVNEGALASLHSHAGVALPYLPELQHTKQPSRSKSQLEHDWRASSLPSWEGPEDFKVRKDFMSPFEGHRWLLPREARTDRDPIAGSVYTETGPSMQDWTVGAQQHYSFLHHLELDDLRRYKFPLWVNPTEPVTTNFGCFWGKDAQALREIFAHKSSEMIYDNWVKAGGSRPNITIDGKGLVSHYSLRQGVEGLDSTDLLDRYRAYAQERVCRQKITTRLDRD</sequence>
<organism evidence="2 3">
    <name type="scientific">Penicillium steckii</name>
    <dbReference type="NCBI Taxonomy" id="303698"/>
    <lineage>
        <taxon>Eukaryota</taxon>
        <taxon>Fungi</taxon>
        <taxon>Dikarya</taxon>
        <taxon>Ascomycota</taxon>
        <taxon>Pezizomycotina</taxon>
        <taxon>Eurotiomycetes</taxon>
        <taxon>Eurotiomycetidae</taxon>
        <taxon>Eurotiales</taxon>
        <taxon>Aspergillaceae</taxon>
        <taxon>Penicillium</taxon>
    </lineage>
</organism>
<feature type="transmembrane region" description="Helical" evidence="1">
    <location>
        <begin position="25"/>
        <end position="47"/>
    </location>
</feature>
<evidence type="ECO:0000256" key="1">
    <source>
        <dbReference type="SAM" id="Phobius"/>
    </source>
</evidence>
<keyword evidence="1" id="KW-1133">Transmembrane helix</keyword>
<keyword evidence="1" id="KW-0812">Transmembrane</keyword>
<dbReference type="EMBL" id="MLKD01000010">
    <property type="protein sequence ID" value="OQE22352.1"/>
    <property type="molecule type" value="Genomic_DNA"/>
</dbReference>
<name>A0A1V6T7M6_9EURO</name>
<evidence type="ECO:0000313" key="2">
    <source>
        <dbReference type="EMBL" id="OQE22352.1"/>
    </source>
</evidence>
<keyword evidence="1" id="KW-0472">Membrane</keyword>
<proteinExistence type="predicted"/>
<dbReference type="AlphaFoldDB" id="A0A1V6T7M6"/>
<dbReference type="OrthoDB" id="5593235at2759"/>
<evidence type="ECO:0000313" key="3">
    <source>
        <dbReference type="Proteomes" id="UP000191285"/>
    </source>
</evidence>
<comment type="caution">
    <text evidence="2">The sequence shown here is derived from an EMBL/GenBank/DDBJ whole genome shotgun (WGS) entry which is preliminary data.</text>
</comment>
<keyword evidence="3" id="KW-1185">Reference proteome</keyword>
<dbReference type="Proteomes" id="UP000191285">
    <property type="component" value="Unassembled WGS sequence"/>
</dbReference>
<reference evidence="3" key="1">
    <citation type="journal article" date="2017" name="Nat. Microbiol.">
        <title>Global analysis of biosynthetic gene clusters reveals vast potential of secondary metabolite production in Penicillium species.</title>
        <authorList>
            <person name="Nielsen J.C."/>
            <person name="Grijseels S."/>
            <person name="Prigent S."/>
            <person name="Ji B."/>
            <person name="Dainat J."/>
            <person name="Nielsen K.F."/>
            <person name="Frisvad J.C."/>
            <person name="Workman M."/>
            <person name="Nielsen J."/>
        </authorList>
    </citation>
    <scope>NUCLEOTIDE SEQUENCE [LARGE SCALE GENOMIC DNA]</scope>
    <source>
        <strain evidence="3">IBT 24891</strain>
    </source>
</reference>
<gene>
    <name evidence="2" type="ORF">PENSTE_c010G04967</name>
</gene>
<dbReference type="STRING" id="303698.A0A1V6T7M6"/>